<reference evidence="8 9" key="1">
    <citation type="submission" date="2023-12" db="EMBL/GenBank/DDBJ databases">
        <title>A high-quality genome assembly for Dillenia turbinata (Dilleniales).</title>
        <authorList>
            <person name="Chanderbali A."/>
        </authorList>
    </citation>
    <scope>NUCLEOTIDE SEQUENCE [LARGE SCALE GENOMIC DNA]</scope>
    <source>
        <strain evidence="8">LSX21</strain>
        <tissue evidence="8">Leaf</tissue>
    </source>
</reference>
<dbReference type="PANTHER" id="PTHR23500:SF371">
    <property type="entry name" value="OS07G0206600 PROTEIN"/>
    <property type="match status" value="1"/>
</dbReference>
<dbReference type="Gene3D" id="1.20.1250.20">
    <property type="entry name" value="MFS general substrate transporter like domains"/>
    <property type="match status" value="1"/>
</dbReference>
<keyword evidence="9" id="KW-1185">Reference proteome</keyword>
<dbReference type="InterPro" id="IPR036259">
    <property type="entry name" value="MFS_trans_sf"/>
</dbReference>
<evidence type="ECO:0000256" key="3">
    <source>
        <dbReference type="ARBA" id="ARBA00022448"/>
    </source>
</evidence>
<dbReference type="PANTHER" id="PTHR23500">
    <property type="entry name" value="SOLUTE CARRIER FAMILY 2, FACILITATED GLUCOSE TRANSPORTER"/>
    <property type="match status" value="1"/>
</dbReference>
<keyword evidence="6 7" id="KW-0472">Membrane</keyword>
<evidence type="ECO:0000256" key="1">
    <source>
        <dbReference type="ARBA" id="ARBA00004370"/>
    </source>
</evidence>
<feature type="transmembrane region" description="Helical" evidence="7">
    <location>
        <begin position="25"/>
        <end position="48"/>
    </location>
</feature>
<dbReference type="InterPro" id="IPR045262">
    <property type="entry name" value="STP/PLT_plant"/>
</dbReference>
<dbReference type="Pfam" id="PF00083">
    <property type="entry name" value="Sugar_tr"/>
    <property type="match status" value="1"/>
</dbReference>
<dbReference type="AlphaFoldDB" id="A0AAN8V7U1"/>
<gene>
    <name evidence="8" type="ORF">RJ641_004087</name>
</gene>
<proteinExistence type="inferred from homology"/>
<evidence type="ECO:0000256" key="7">
    <source>
        <dbReference type="SAM" id="Phobius"/>
    </source>
</evidence>
<comment type="similarity">
    <text evidence="2">Belongs to the major facilitator superfamily. Sugar transporter (TC 2.A.1.1) family.</text>
</comment>
<keyword evidence="4 7" id="KW-0812">Transmembrane</keyword>
<evidence type="ECO:0000313" key="9">
    <source>
        <dbReference type="Proteomes" id="UP001370490"/>
    </source>
</evidence>
<keyword evidence="5 7" id="KW-1133">Transmembrane helix</keyword>
<dbReference type="Proteomes" id="UP001370490">
    <property type="component" value="Unassembled WGS sequence"/>
</dbReference>
<comment type="caution">
    <text evidence="8">The sequence shown here is derived from an EMBL/GenBank/DDBJ whole genome shotgun (WGS) entry which is preliminary data.</text>
</comment>
<evidence type="ECO:0000256" key="6">
    <source>
        <dbReference type="ARBA" id="ARBA00023136"/>
    </source>
</evidence>
<keyword evidence="3" id="KW-0813">Transport</keyword>
<protein>
    <submittedName>
        <fullName evidence="8">Major facilitator, sugar transporter-like</fullName>
    </submittedName>
</protein>
<feature type="transmembrane region" description="Helical" evidence="7">
    <location>
        <begin position="60"/>
        <end position="85"/>
    </location>
</feature>
<evidence type="ECO:0000256" key="4">
    <source>
        <dbReference type="ARBA" id="ARBA00022692"/>
    </source>
</evidence>
<dbReference type="GO" id="GO:0016020">
    <property type="term" value="C:membrane"/>
    <property type="evidence" value="ECO:0007669"/>
    <property type="project" value="UniProtKB-SubCell"/>
</dbReference>
<sequence length="132" mass="14302">MQTKIGASPLAVLKTAGSLDKGTNIYSSGVSMSVCDVLCLVMGLLGWLMPREIFPLETRIVGFAVAVSSNMLCTFLIAQVFLYMMCHSKIVGNGFDLIDDDLVIISTDDTCKTLLKDISITNTPIIKSKTDF</sequence>
<keyword evidence="8" id="KW-0762">Sugar transport</keyword>
<dbReference type="EMBL" id="JBAMMX010000012">
    <property type="protein sequence ID" value="KAK6929993.1"/>
    <property type="molecule type" value="Genomic_DNA"/>
</dbReference>
<evidence type="ECO:0000256" key="5">
    <source>
        <dbReference type="ARBA" id="ARBA00022989"/>
    </source>
</evidence>
<accession>A0AAN8V7U1</accession>
<evidence type="ECO:0000256" key="2">
    <source>
        <dbReference type="ARBA" id="ARBA00010992"/>
    </source>
</evidence>
<dbReference type="InterPro" id="IPR005828">
    <property type="entry name" value="MFS_sugar_transport-like"/>
</dbReference>
<comment type="subcellular location">
    <subcellularLocation>
        <location evidence="1">Membrane</location>
    </subcellularLocation>
</comment>
<evidence type="ECO:0000313" key="8">
    <source>
        <dbReference type="EMBL" id="KAK6929993.1"/>
    </source>
</evidence>
<name>A0AAN8V7U1_9MAGN</name>
<organism evidence="8 9">
    <name type="scientific">Dillenia turbinata</name>
    <dbReference type="NCBI Taxonomy" id="194707"/>
    <lineage>
        <taxon>Eukaryota</taxon>
        <taxon>Viridiplantae</taxon>
        <taxon>Streptophyta</taxon>
        <taxon>Embryophyta</taxon>
        <taxon>Tracheophyta</taxon>
        <taxon>Spermatophyta</taxon>
        <taxon>Magnoliopsida</taxon>
        <taxon>eudicotyledons</taxon>
        <taxon>Gunneridae</taxon>
        <taxon>Pentapetalae</taxon>
        <taxon>Dilleniales</taxon>
        <taxon>Dilleniaceae</taxon>
        <taxon>Dillenia</taxon>
    </lineage>
</organism>
<dbReference type="GO" id="GO:0015144">
    <property type="term" value="F:carbohydrate transmembrane transporter activity"/>
    <property type="evidence" value="ECO:0007669"/>
    <property type="project" value="InterPro"/>
</dbReference>